<feature type="transmembrane region" description="Helical" evidence="6">
    <location>
        <begin position="163"/>
        <end position="181"/>
    </location>
</feature>
<comment type="subcellular location">
    <subcellularLocation>
        <location evidence="1">Membrane</location>
        <topology evidence="1">Multi-pass membrane protein</topology>
    </subcellularLocation>
</comment>
<dbReference type="PANTHER" id="PTHR11706:SF33">
    <property type="entry name" value="NATURAL RESISTANCE-ASSOCIATED MACROPHAGE PROTEIN 2"/>
    <property type="match status" value="1"/>
</dbReference>
<keyword evidence="2" id="KW-0813">Transport</keyword>
<proteinExistence type="predicted"/>
<dbReference type="GO" id="GO:0005886">
    <property type="term" value="C:plasma membrane"/>
    <property type="evidence" value="ECO:0007669"/>
    <property type="project" value="TreeGrafter"/>
</dbReference>
<feature type="transmembrane region" description="Helical" evidence="6">
    <location>
        <begin position="121"/>
        <end position="143"/>
    </location>
</feature>
<evidence type="ECO:0000256" key="5">
    <source>
        <dbReference type="ARBA" id="ARBA00023136"/>
    </source>
</evidence>
<comment type="caution">
    <text evidence="7">The sequence shown here is derived from an EMBL/GenBank/DDBJ whole genome shotgun (WGS) entry which is preliminary data.</text>
</comment>
<reference evidence="7" key="1">
    <citation type="submission" date="2021-06" db="EMBL/GenBank/DDBJ databases">
        <authorList>
            <person name="Kallberg Y."/>
            <person name="Tangrot J."/>
            <person name="Rosling A."/>
        </authorList>
    </citation>
    <scope>NUCLEOTIDE SEQUENCE</scope>
    <source>
        <strain evidence="7">FL130A</strain>
    </source>
</reference>
<evidence type="ECO:0000313" key="8">
    <source>
        <dbReference type="Proteomes" id="UP000789508"/>
    </source>
</evidence>
<keyword evidence="3 6" id="KW-0812">Transmembrane</keyword>
<feature type="transmembrane region" description="Helical" evidence="6">
    <location>
        <begin position="309"/>
        <end position="341"/>
    </location>
</feature>
<feature type="transmembrane region" description="Helical" evidence="6">
    <location>
        <begin position="187"/>
        <end position="208"/>
    </location>
</feature>
<accession>A0A9N9AQN0</accession>
<feature type="transmembrane region" description="Helical" evidence="6">
    <location>
        <begin position="409"/>
        <end position="427"/>
    </location>
</feature>
<protein>
    <submittedName>
        <fullName evidence="7">11401_t:CDS:1</fullName>
    </submittedName>
</protein>
<dbReference type="GO" id="GO:0034755">
    <property type="term" value="P:iron ion transmembrane transport"/>
    <property type="evidence" value="ECO:0007669"/>
    <property type="project" value="TreeGrafter"/>
</dbReference>
<dbReference type="PRINTS" id="PR00447">
    <property type="entry name" value="NATRESASSCMP"/>
</dbReference>
<feature type="transmembrane region" description="Helical" evidence="6">
    <location>
        <begin position="229"/>
        <end position="249"/>
    </location>
</feature>
<feature type="transmembrane region" description="Helical" evidence="6">
    <location>
        <begin position="269"/>
        <end position="288"/>
    </location>
</feature>
<keyword evidence="4 6" id="KW-1133">Transmembrane helix</keyword>
<dbReference type="Pfam" id="PF01566">
    <property type="entry name" value="Nramp"/>
    <property type="match status" value="1"/>
</dbReference>
<evidence type="ECO:0000256" key="6">
    <source>
        <dbReference type="SAM" id="Phobius"/>
    </source>
</evidence>
<feature type="transmembrane region" description="Helical" evidence="6">
    <location>
        <begin position="368"/>
        <end position="388"/>
    </location>
</feature>
<keyword evidence="5 6" id="KW-0472">Membrane</keyword>
<feature type="transmembrane region" description="Helical" evidence="6">
    <location>
        <begin position="502"/>
        <end position="521"/>
    </location>
</feature>
<dbReference type="EMBL" id="CAJVPS010001422">
    <property type="protein sequence ID" value="CAG8537432.1"/>
    <property type="molecule type" value="Genomic_DNA"/>
</dbReference>
<evidence type="ECO:0000256" key="2">
    <source>
        <dbReference type="ARBA" id="ARBA00022448"/>
    </source>
</evidence>
<evidence type="ECO:0000256" key="4">
    <source>
        <dbReference type="ARBA" id="ARBA00022989"/>
    </source>
</evidence>
<dbReference type="OrthoDB" id="409173at2759"/>
<feature type="transmembrane region" description="Helical" evidence="6">
    <location>
        <begin position="439"/>
        <end position="462"/>
    </location>
</feature>
<feature type="transmembrane region" description="Helical" evidence="6">
    <location>
        <begin position="474"/>
        <end position="496"/>
    </location>
</feature>
<dbReference type="GO" id="GO:0005384">
    <property type="term" value="F:manganese ion transmembrane transporter activity"/>
    <property type="evidence" value="ECO:0007669"/>
    <property type="project" value="TreeGrafter"/>
</dbReference>
<dbReference type="NCBIfam" id="TIGR01197">
    <property type="entry name" value="nramp"/>
    <property type="match status" value="1"/>
</dbReference>
<dbReference type="Proteomes" id="UP000789508">
    <property type="component" value="Unassembled WGS sequence"/>
</dbReference>
<evidence type="ECO:0000313" key="7">
    <source>
        <dbReference type="EMBL" id="CAG8537432.1"/>
    </source>
</evidence>
<evidence type="ECO:0000256" key="3">
    <source>
        <dbReference type="ARBA" id="ARBA00022692"/>
    </source>
</evidence>
<organism evidence="7 8">
    <name type="scientific">Ambispora leptoticha</name>
    <dbReference type="NCBI Taxonomy" id="144679"/>
    <lineage>
        <taxon>Eukaryota</taxon>
        <taxon>Fungi</taxon>
        <taxon>Fungi incertae sedis</taxon>
        <taxon>Mucoromycota</taxon>
        <taxon>Glomeromycotina</taxon>
        <taxon>Glomeromycetes</taxon>
        <taxon>Archaeosporales</taxon>
        <taxon>Ambisporaceae</taxon>
        <taxon>Ambispora</taxon>
    </lineage>
</organism>
<name>A0A9N9AQN0_9GLOM</name>
<dbReference type="NCBIfam" id="NF037982">
    <property type="entry name" value="Nramp_1"/>
    <property type="match status" value="1"/>
</dbReference>
<dbReference type="AlphaFoldDB" id="A0A9N9AQN0"/>
<gene>
    <name evidence="7" type="ORF">ALEPTO_LOCUS5241</name>
</gene>
<keyword evidence="8" id="KW-1185">Reference proteome</keyword>
<dbReference type="GO" id="GO:0015086">
    <property type="term" value="F:cadmium ion transmembrane transporter activity"/>
    <property type="evidence" value="ECO:0007669"/>
    <property type="project" value="TreeGrafter"/>
</dbReference>
<sequence length="563" mass="62897">MNEIQPLFPQRDSLQDARTTTDYDLREQTNSLMNLGDKLIVDEIETGEVEKGFSWRKLWKYTGPGIYLFLLERQLTLVHVDSHAIRLTPNDILSIISLRFLMSIAYVDPGNLEADLQTGATAGYALLWLLLYAHIAGLLIQCLSSRAGVVTGQHLAQLIRNHYPRPVALALYIITELAIIGSDIQEIIGTAIALKILFNLPLWVGTLLTTMDTFTFMFLQNYGVRKLEAFFMALIATMAGCFWIEMFLSHPDPVEIGKGILIPLVPSNAVVQAVALIGAVIMPHNLYLHSALVMTRKREPVSTDKLKEANFYFGIESAFALFCSYLINLAIVVVFASVFFVPEEVKSMPGLFDAADVLYKTLGNGAKYLWALGLLAAGQSSTMTGTLAGQYVMEGFFGKIFKKTWHRVAITRSIALIPSMLVAIFAVDHFDVMGELLNVLQSLCLPTALLPILKLTSSNLIMGSTFSNRRFWKFVTWCLAIIIMCFNMYLFVVYLEDLDNKILGYFWAIVYFVFIAYLALLPIQPQILITKDADLEGYKAIANHPPPLLEGGNLNEMAVEDED</sequence>
<evidence type="ECO:0000256" key="1">
    <source>
        <dbReference type="ARBA" id="ARBA00004141"/>
    </source>
</evidence>
<dbReference type="PANTHER" id="PTHR11706">
    <property type="entry name" value="SOLUTE CARRIER PROTEIN FAMILY 11 MEMBER"/>
    <property type="match status" value="1"/>
</dbReference>
<dbReference type="InterPro" id="IPR001046">
    <property type="entry name" value="NRAMP_fam"/>
</dbReference>